<evidence type="ECO:0000313" key="2">
    <source>
        <dbReference type="EMBL" id="OQE40971.1"/>
    </source>
</evidence>
<feature type="region of interest" description="Disordered" evidence="1">
    <location>
        <begin position="51"/>
        <end position="86"/>
    </location>
</feature>
<name>A0A1V6URC6_9EURO</name>
<organism evidence="2 3">
    <name type="scientific">Penicillium coprophilum</name>
    <dbReference type="NCBI Taxonomy" id="36646"/>
    <lineage>
        <taxon>Eukaryota</taxon>
        <taxon>Fungi</taxon>
        <taxon>Dikarya</taxon>
        <taxon>Ascomycota</taxon>
        <taxon>Pezizomycotina</taxon>
        <taxon>Eurotiomycetes</taxon>
        <taxon>Eurotiomycetidae</taxon>
        <taxon>Eurotiales</taxon>
        <taxon>Aspergillaceae</taxon>
        <taxon>Penicillium</taxon>
    </lineage>
</organism>
<evidence type="ECO:0000313" key="3">
    <source>
        <dbReference type="Proteomes" id="UP000191500"/>
    </source>
</evidence>
<protein>
    <submittedName>
        <fullName evidence="2">Uncharacterized protein</fullName>
    </submittedName>
</protein>
<evidence type="ECO:0000256" key="1">
    <source>
        <dbReference type="SAM" id="MobiDB-lite"/>
    </source>
</evidence>
<gene>
    <name evidence="2" type="ORF">PENCOP_c005G04884</name>
</gene>
<sequence>MTSLEIYYEQPENSHWLEVFSGDNGSIDPKTLDIHQVSVHRVVINHFSTHYPHQASRSKHQQLPQSPRRPSLNYKTPGPVKLEHEPPVPILRSKSSIRRLYSTTRRHAPRQRFVKFLYEEGDSASLATTATDSEYEHSFLPFCGALPRPSGDSSIPAAASSPSPSSSANHEPEWLFLIVAQFVSSKARQAFRVLKKRFRQQ</sequence>
<keyword evidence="3" id="KW-1185">Reference proteome</keyword>
<accession>A0A1V6URC6</accession>
<dbReference type="Proteomes" id="UP000191500">
    <property type="component" value="Unassembled WGS sequence"/>
</dbReference>
<proteinExistence type="predicted"/>
<comment type="caution">
    <text evidence="2">The sequence shown here is derived from an EMBL/GenBank/DDBJ whole genome shotgun (WGS) entry which is preliminary data.</text>
</comment>
<dbReference type="EMBL" id="MDDG01000005">
    <property type="protein sequence ID" value="OQE40971.1"/>
    <property type="molecule type" value="Genomic_DNA"/>
</dbReference>
<dbReference type="AlphaFoldDB" id="A0A1V6URC6"/>
<reference evidence="3" key="1">
    <citation type="journal article" date="2017" name="Nat. Microbiol.">
        <title>Global analysis of biosynthetic gene clusters reveals vast potential of secondary metabolite production in Penicillium species.</title>
        <authorList>
            <person name="Nielsen J.C."/>
            <person name="Grijseels S."/>
            <person name="Prigent S."/>
            <person name="Ji B."/>
            <person name="Dainat J."/>
            <person name="Nielsen K.F."/>
            <person name="Frisvad J.C."/>
            <person name="Workman M."/>
            <person name="Nielsen J."/>
        </authorList>
    </citation>
    <scope>NUCLEOTIDE SEQUENCE [LARGE SCALE GENOMIC DNA]</scope>
    <source>
        <strain evidence="3">IBT 31321</strain>
    </source>
</reference>